<dbReference type="InterPro" id="IPR017853">
    <property type="entry name" value="GH"/>
</dbReference>
<reference evidence="2" key="1">
    <citation type="submission" date="2020-03" db="EMBL/GenBank/DDBJ databases">
        <title>Studies in the Genomics of Life Span.</title>
        <authorList>
            <person name="Glass D."/>
        </authorList>
    </citation>
    <scope>NUCLEOTIDE SEQUENCE</scope>
    <source>
        <strain evidence="2">LTLLF</strain>
        <tissue evidence="2">Muscle</tissue>
    </source>
</reference>
<sequence>AAKLVCFYTQTGGGTGGGAAARFLPRDIDPSLCTHLIYAFAGMDSHQLSSVEWNNKLLYQELKQRKEDEPKLKTLLAVEGWDFGTQKQIDQALLLYLDATVQLWLQKGTPASKLVLGMPTYGGSFTLASSADNRVGAPATGPGTPGPYSREGGILAYFEVSYMKQKGLGGAMVWALDLDDFTGSFCKQGQYPLIRTL</sequence>
<dbReference type="EMBL" id="JAATJU010001300">
    <property type="protein sequence ID" value="KAH0520051.1"/>
    <property type="molecule type" value="Genomic_DNA"/>
</dbReference>
<comment type="caution">
    <text evidence="2">The sequence shown here is derived from an EMBL/GenBank/DDBJ whole genome shotgun (WGS) entry which is preliminary data.</text>
</comment>
<dbReference type="Gene3D" id="3.20.20.80">
    <property type="entry name" value="Glycosidases"/>
    <property type="match status" value="3"/>
</dbReference>
<dbReference type="GO" id="GO:0006032">
    <property type="term" value="P:chitin catabolic process"/>
    <property type="evidence" value="ECO:0007669"/>
    <property type="project" value="TreeGrafter"/>
</dbReference>
<dbReference type="InterPro" id="IPR050314">
    <property type="entry name" value="Glycosyl_Hydrlase_18"/>
</dbReference>
<dbReference type="InterPro" id="IPR011583">
    <property type="entry name" value="Chitinase_II/V-like_cat"/>
</dbReference>
<evidence type="ECO:0000313" key="2">
    <source>
        <dbReference type="EMBL" id="KAH0520051.1"/>
    </source>
</evidence>
<organism evidence="2 3">
    <name type="scientific">Microtus ochrogaster</name>
    <name type="common">Prairie vole</name>
    <dbReference type="NCBI Taxonomy" id="79684"/>
    <lineage>
        <taxon>Eukaryota</taxon>
        <taxon>Metazoa</taxon>
        <taxon>Chordata</taxon>
        <taxon>Craniata</taxon>
        <taxon>Vertebrata</taxon>
        <taxon>Euteleostomi</taxon>
        <taxon>Mammalia</taxon>
        <taxon>Eutheria</taxon>
        <taxon>Euarchontoglires</taxon>
        <taxon>Glires</taxon>
        <taxon>Rodentia</taxon>
        <taxon>Myomorpha</taxon>
        <taxon>Muroidea</taxon>
        <taxon>Cricetidae</taxon>
        <taxon>Arvicolinae</taxon>
        <taxon>Microtus</taxon>
    </lineage>
</organism>
<evidence type="ECO:0000259" key="1">
    <source>
        <dbReference type="PROSITE" id="PS51910"/>
    </source>
</evidence>
<dbReference type="GO" id="GO:0008061">
    <property type="term" value="F:chitin binding"/>
    <property type="evidence" value="ECO:0007669"/>
    <property type="project" value="InterPro"/>
</dbReference>
<dbReference type="AlphaFoldDB" id="A0A8J6GZV5"/>
<dbReference type="Proteomes" id="UP000710432">
    <property type="component" value="Unassembled WGS sequence"/>
</dbReference>
<name>A0A8J6GZV5_MICOH</name>
<dbReference type="Gene3D" id="3.10.50.10">
    <property type="match status" value="1"/>
</dbReference>
<dbReference type="InterPro" id="IPR029070">
    <property type="entry name" value="Chitinase_insertion_sf"/>
</dbReference>
<accession>A0A8J6GZV5</accession>
<dbReference type="InterPro" id="IPR001223">
    <property type="entry name" value="Glyco_hydro18_cat"/>
</dbReference>
<dbReference type="SUPFAM" id="SSF54556">
    <property type="entry name" value="Chitinase insertion domain"/>
    <property type="match status" value="1"/>
</dbReference>
<gene>
    <name evidence="2" type="ORF">LTLLF_207945</name>
</gene>
<dbReference type="SMART" id="SM00636">
    <property type="entry name" value="Glyco_18"/>
    <property type="match status" value="1"/>
</dbReference>
<feature type="domain" description="GH18" evidence="1">
    <location>
        <begin position="1"/>
        <end position="197"/>
    </location>
</feature>
<dbReference type="Pfam" id="PF00704">
    <property type="entry name" value="Glyco_hydro_18"/>
    <property type="match status" value="2"/>
</dbReference>
<evidence type="ECO:0000313" key="3">
    <source>
        <dbReference type="Proteomes" id="UP000710432"/>
    </source>
</evidence>
<feature type="non-terminal residue" evidence="2">
    <location>
        <position position="1"/>
    </location>
</feature>
<dbReference type="GO" id="GO:0005576">
    <property type="term" value="C:extracellular region"/>
    <property type="evidence" value="ECO:0007669"/>
    <property type="project" value="TreeGrafter"/>
</dbReference>
<dbReference type="GO" id="GO:0004568">
    <property type="term" value="F:chitinase activity"/>
    <property type="evidence" value="ECO:0007669"/>
    <property type="project" value="TreeGrafter"/>
</dbReference>
<dbReference type="GO" id="GO:0005975">
    <property type="term" value="P:carbohydrate metabolic process"/>
    <property type="evidence" value="ECO:0007669"/>
    <property type="project" value="InterPro"/>
</dbReference>
<dbReference type="PANTHER" id="PTHR11177:SF248">
    <property type="entry name" value="CHITOTRIOSIDASE-1"/>
    <property type="match status" value="1"/>
</dbReference>
<dbReference type="PROSITE" id="PS51910">
    <property type="entry name" value="GH18_2"/>
    <property type="match status" value="1"/>
</dbReference>
<dbReference type="PANTHER" id="PTHR11177">
    <property type="entry name" value="CHITINASE"/>
    <property type="match status" value="1"/>
</dbReference>
<dbReference type="SUPFAM" id="SSF51445">
    <property type="entry name" value="(Trans)glycosidases"/>
    <property type="match status" value="2"/>
</dbReference>
<proteinExistence type="predicted"/>
<protein>
    <submittedName>
        <fullName evidence="2">Chitotriosidase-1</fullName>
    </submittedName>
</protein>